<evidence type="ECO:0000313" key="3">
    <source>
        <dbReference type="EMBL" id="KAL1132425.1"/>
    </source>
</evidence>
<dbReference type="Pfam" id="PF17906">
    <property type="entry name" value="HTH_48"/>
    <property type="match status" value="1"/>
</dbReference>
<dbReference type="AlphaFoldDB" id="A0ABD0YMD1"/>
<evidence type="ECO:0000313" key="4">
    <source>
        <dbReference type="Proteomes" id="UP001558652"/>
    </source>
</evidence>
<protein>
    <recommendedName>
        <fullName evidence="2">Mos1 transposase HTH domain-containing protein</fullName>
    </recommendedName>
</protein>
<dbReference type="InterPro" id="IPR036397">
    <property type="entry name" value="RNaseH_sf"/>
</dbReference>
<comment type="caution">
    <text evidence="3">The sequence shown here is derived from an EMBL/GenBank/DDBJ whole genome shotgun (WGS) entry which is preliminary data.</text>
</comment>
<organism evidence="3 4">
    <name type="scientific">Ranatra chinensis</name>
    <dbReference type="NCBI Taxonomy" id="642074"/>
    <lineage>
        <taxon>Eukaryota</taxon>
        <taxon>Metazoa</taxon>
        <taxon>Ecdysozoa</taxon>
        <taxon>Arthropoda</taxon>
        <taxon>Hexapoda</taxon>
        <taxon>Insecta</taxon>
        <taxon>Pterygota</taxon>
        <taxon>Neoptera</taxon>
        <taxon>Paraneoptera</taxon>
        <taxon>Hemiptera</taxon>
        <taxon>Heteroptera</taxon>
        <taxon>Panheteroptera</taxon>
        <taxon>Nepomorpha</taxon>
        <taxon>Nepidae</taxon>
        <taxon>Ranatrinae</taxon>
        <taxon>Ranatra</taxon>
    </lineage>
</organism>
<evidence type="ECO:0000259" key="2">
    <source>
        <dbReference type="Pfam" id="PF17906"/>
    </source>
</evidence>
<feature type="domain" description="Mos1 transposase HTH" evidence="2">
    <location>
        <begin position="16"/>
        <end position="60"/>
    </location>
</feature>
<dbReference type="Gene3D" id="3.30.420.10">
    <property type="entry name" value="Ribonuclease H-like superfamily/Ribonuclease H"/>
    <property type="match status" value="1"/>
</dbReference>
<sequence>MEATGASGTVSVEVQRSYIKIESLRGKTPTEIHSALREVCGDQTVDRSTVSRWANRFREGRVSVQDDQRSGRPKTATDERGVKLVADFIGEDRRVTCDEISYCTGISPTSVYRILTEVLHKRKVCSCWVPDCLTAEQKKKRLDIATCLKTRFDIEGEAFLFRIIVIDELCIRNFEPESKLQSNLRNKKLRQEQPKVKQMIMIFAYDHQGIIMAHRVPHETTVIESYYFEWLQKLHRKLHKNRPHLLQKGPLILHDSGLLYMGENVNDLLTEYGWAELPHLSYSPDMSPSDFDLYPKLKEPLRGQHFSSLEEISSAVTQAIQGLNKSGSLQGITNLPRRWDAVSDKQGDYFEGVYVGTD</sequence>
<dbReference type="Pfam" id="PF01359">
    <property type="entry name" value="Transposase_1"/>
    <property type="match status" value="1"/>
</dbReference>
<gene>
    <name evidence="3" type="ORF">AAG570_010380</name>
</gene>
<dbReference type="Gene3D" id="1.10.10.1450">
    <property type="match status" value="1"/>
</dbReference>
<comment type="subcellular location">
    <subcellularLocation>
        <location evidence="1">Nucleus</location>
    </subcellularLocation>
</comment>
<reference evidence="3 4" key="1">
    <citation type="submission" date="2024-07" db="EMBL/GenBank/DDBJ databases">
        <title>Chromosome-level genome assembly of the water stick insect Ranatra chinensis (Heteroptera: Nepidae).</title>
        <authorList>
            <person name="Liu X."/>
        </authorList>
    </citation>
    <scope>NUCLEOTIDE SEQUENCE [LARGE SCALE GENOMIC DNA]</scope>
    <source>
        <strain evidence="3">Cailab_2021Rc</strain>
        <tissue evidence="3">Muscle</tissue>
    </source>
</reference>
<dbReference type="SUPFAM" id="SSF46689">
    <property type="entry name" value="Homeodomain-like"/>
    <property type="match status" value="1"/>
</dbReference>
<dbReference type="InterPro" id="IPR041426">
    <property type="entry name" value="Mos1_HTH"/>
</dbReference>
<dbReference type="InterPro" id="IPR009057">
    <property type="entry name" value="Homeodomain-like_sf"/>
</dbReference>
<keyword evidence="4" id="KW-1185">Reference proteome</keyword>
<dbReference type="Proteomes" id="UP001558652">
    <property type="component" value="Unassembled WGS sequence"/>
</dbReference>
<dbReference type="PANTHER" id="PTHR46060">
    <property type="entry name" value="MARINER MOS1 TRANSPOSASE-LIKE PROTEIN"/>
    <property type="match status" value="1"/>
</dbReference>
<evidence type="ECO:0000256" key="1">
    <source>
        <dbReference type="ARBA" id="ARBA00004123"/>
    </source>
</evidence>
<dbReference type="GO" id="GO:0005634">
    <property type="term" value="C:nucleus"/>
    <property type="evidence" value="ECO:0007669"/>
    <property type="project" value="UniProtKB-SubCell"/>
</dbReference>
<accession>A0ABD0YMD1</accession>
<dbReference type="InterPro" id="IPR001888">
    <property type="entry name" value="Transposase_1"/>
</dbReference>
<name>A0ABD0YMD1_9HEMI</name>
<dbReference type="EMBL" id="JBFDAA010000005">
    <property type="protein sequence ID" value="KAL1132425.1"/>
    <property type="molecule type" value="Genomic_DNA"/>
</dbReference>
<proteinExistence type="predicted"/>
<dbReference type="PANTHER" id="PTHR46060:SF1">
    <property type="entry name" value="MARINER MOS1 TRANSPOSASE-LIKE PROTEIN"/>
    <property type="match status" value="1"/>
</dbReference>
<dbReference type="InterPro" id="IPR052709">
    <property type="entry name" value="Transposase-MT_Hybrid"/>
</dbReference>